<gene>
    <name evidence="10" type="primary">senX3</name>
    <name evidence="10" type="ORF">OXPF_37000</name>
</gene>
<evidence type="ECO:0000256" key="2">
    <source>
        <dbReference type="ARBA" id="ARBA00004370"/>
    </source>
</evidence>
<dbReference type="STRING" id="36849.OXPF_37000"/>
<keyword evidence="8" id="KW-0472">Membrane</keyword>
<dbReference type="GO" id="GO:0000155">
    <property type="term" value="F:phosphorelay sensor kinase activity"/>
    <property type="evidence" value="ECO:0007669"/>
    <property type="project" value="InterPro"/>
</dbReference>
<dbReference type="CDD" id="cd00075">
    <property type="entry name" value="HATPase"/>
    <property type="match status" value="1"/>
</dbReference>
<comment type="catalytic activity">
    <reaction evidence="1">
        <text>ATP + protein L-histidine = ADP + protein N-phospho-L-histidine.</text>
        <dbReference type="EC" id="2.7.13.3"/>
    </reaction>
</comment>
<keyword evidence="4" id="KW-0597">Phosphoprotein</keyword>
<name>A0A0P9ACW9_9CLOT</name>
<protein>
    <recommendedName>
        <fullName evidence="3">histidine kinase</fullName>
        <ecNumber evidence="3">2.7.13.3</ecNumber>
    </recommendedName>
</protein>
<evidence type="ECO:0000256" key="5">
    <source>
        <dbReference type="ARBA" id="ARBA00022679"/>
    </source>
</evidence>
<dbReference type="InterPro" id="IPR050351">
    <property type="entry name" value="BphY/WalK/GraS-like"/>
</dbReference>
<evidence type="ECO:0000256" key="1">
    <source>
        <dbReference type="ARBA" id="ARBA00000085"/>
    </source>
</evidence>
<feature type="domain" description="Histidine kinase" evidence="9">
    <location>
        <begin position="90"/>
        <end position="304"/>
    </location>
</feature>
<evidence type="ECO:0000256" key="6">
    <source>
        <dbReference type="ARBA" id="ARBA00022777"/>
    </source>
</evidence>
<dbReference type="SMART" id="SM00388">
    <property type="entry name" value="HisKA"/>
    <property type="match status" value="1"/>
</dbReference>
<dbReference type="EMBL" id="LKET01000051">
    <property type="protein sequence ID" value="KPU42931.1"/>
    <property type="molecule type" value="Genomic_DNA"/>
</dbReference>
<evidence type="ECO:0000256" key="8">
    <source>
        <dbReference type="SAM" id="Phobius"/>
    </source>
</evidence>
<evidence type="ECO:0000259" key="9">
    <source>
        <dbReference type="PROSITE" id="PS50109"/>
    </source>
</evidence>
<evidence type="ECO:0000256" key="4">
    <source>
        <dbReference type="ARBA" id="ARBA00022553"/>
    </source>
</evidence>
<keyword evidence="8" id="KW-0812">Transmembrane</keyword>
<dbReference type="AlphaFoldDB" id="A0A0P9ACW9"/>
<dbReference type="SUPFAM" id="SSF55874">
    <property type="entry name" value="ATPase domain of HSP90 chaperone/DNA topoisomerase II/histidine kinase"/>
    <property type="match status" value="1"/>
</dbReference>
<evidence type="ECO:0000256" key="3">
    <source>
        <dbReference type="ARBA" id="ARBA00012438"/>
    </source>
</evidence>
<dbReference type="PANTHER" id="PTHR45453:SF1">
    <property type="entry name" value="PHOSPHATE REGULON SENSOR PROTEIN PHOR"/>
    <property type="match status" value="1"/>
</dbReference>
<dbReference type="EC" id="2.7.13.3" evidence="3"/>
<dbReference type="RefSeq" id="WP_054876662.1">
    <property type="nucleotide sequence ID" value="NZ_LKET01000051.1"/>
</dbReference>
<dbReference type="GO" id="GO:0016036">
    <property type="term" value="P:cellular response to phosphate starvation"/>
    <property type="evidence" value="ECO:0007669"/>
    <property type="project" value="TreeGrafter"/>
</dbReference>
<dbReference type="GO" id="GO:0004721">
    <property type="term" value="F:phosphoprotein phosphatase activity"/>
    <property type="evidence" value="ECO:0007669"/>
    <property type="project" value="TreeGrafter"/>
</dbReference>
<dbReference type="PANTHER" id="PTHR45453">
    <property type="entry name" value="PHOSPHATE REGULON SENSOR PROTEIN PHOR"/>
    <property type="match status" value="1"/>
</dbReference>
<keyword evidence="8" id="KW-1133">Transmembrane helix</keyword>
<dbReference type="Pfam" id="PF00512">
    <property type="entry name" value="HisKA"/>
    <property type="match status" value="1"/>
</dbReference>
<dbReference type="SMART" id="SM00387">
    <property type="entry name" value="HATPase_c"/>
    <property type="match status" value="1"/>
</dbReference>
<organism evidence="10 11">
    <name type="scientific">Oxobacter pfennigii</name>
    <dbReference type="NCBI Taxonomy" id="36849"/>
    <lineage>
        <taxon>Bacteria</taxon>
        <taxon>Bacillati</taxon>
        <taxon>Bacillota</taxon>
        <taxon>Clostridia</taxon>
        <taxon>Eubacteriales</taxon>
        <taxon>Clostridiaceae</taxon>
        <taxon>Oxobacter</taxon>
    </lineage>
</organism>
<dbReference type="InterPro" id="IPR036890">
    <property type="entry name" value="HATPase_C_sf"/>
</dbReference>
<keyword evidence="7" id="KW-0902">Two-component regulatory system</keyword>
<keyword evidence="11" id="KW-1185">Reference proteome</keyword>
<dbReference type="InterPro" id="IPR005467">
    <property type="entry name" value="His_kinase_dom"/>
</dbReference>
<evidence type="ECO:0000313" key="11">
    <source>
        <dbReference type="Proteomes" id="UP000050326"/>
    </source>
</evidence>
<sequence>MALAVTIIIAVILCFLTVFFSYRYVKKAFDSIDMVLDCVLEKKAEIPFEGAEDSRLSKVTNKAVKIIQMNTMDISQTRREKEIIQSFISDMSHQMKTPLSGVAMYTDLLLEGNITAVEQQEFLWRIKKGTEKLQWMMDSLVKMSRLEVGAIELSPVTAGIKQTISESISSVLAAAARKNISIQTDYFEDVPLLQDRKWTCEAITNVLENAVKYSPQDGEINISVETLPIYTKVSITDGGIGIDPDEWNSIFKRFYRGRSAKGVEGAGLGLYLASLILQKQGGYILVDSRPGLYTTFSMFLQNCKK</sequence>
<accession>A0A0P9ACW9</accession>
<comment type="subcellular location">
    <subcellularLocation>
        <location evidence="2">Membrane</location>
    </subcellularLocation>
</comment>
<dbReference type="Gene3D" id="3.30.565.10">
    <property type="entry name" value="Histidine kinase-like ATPase, C-terminal domain"/>
    <property type="match status" value="1"/>
</dbReference>
<dbReference type="Pfam" id="PF02518">
    <property type="entry name" value="HATPase_c"/>
    <property type="match status" value="1"/>
</dbReference>
<dbReference type="Proteomes" id="UP000050326">
    <property type="component" value="Unassembled WGS sequence"/>
</dbReference>
<proteinExistence type="predicted"/>
<evidence type="ECO:0000313" key="10">
    <source>
        <dbReference type="EMBL" id="KPU42931.1"/>
    </source>
</evidence>
<reference evidence="10 11" key="1">
    <citation type="submission" date="2015-09" db="EMBL/GenBank/DDBJ databases">
        <title>Genome sequence of Oxobacter pfennigii DSM 3222.</title>
        <authorList>
            <person name="Poehlein A."/>
            <person name="Bengelsdorf F.R."/>
            <person name="Schiel-Bengelsdorf B."/>
            <person name="Duerre P."/>
            <person name="Daniel R."/>
        </authorList>
    </citation>
    <scope>NUCLEOTIDE SEQUENCE [LARGE SCALE GENOMIC DNA]</scope>
    <source>
        <strain evidence="10 11">DSM 3222</strain>
    </source>
</reference>
<dbReference type="OrthoDB" id="9773956at2"/>
<dbReference type="InterPro" id="IPR036097">
    <property type="entry name" value="HisK_dim/P_sf"/>
</dbReference>
<dbReference type="CDD" id="cd00082">
    <property type="entry name" value="HisKA"/>
    <property type="match status" value="1"/>
</dbReference>
<dbReference type="PROSITE" id="PS50109">
    <property type="entry name" value="HIS_KIN"/>
    <property type="match status" value="1"/>
</dbReference>
<feature type="transmembrane region" description="Helical" evidence="8">
    <location>
        <begin position="6"/>
        <end position="25"/>
    </location>
</feature>
<dbReference type="InterPro" id="IPR004358">
    <property type="entry name" value="Sig_transdc_His_kin-like_C"/>
</dbReference>
<dbReference type="SUPFAM" id="SSF47384">
    <property type="entry name" value="Homodimeric domain of signal transducing histidine kinase"/>
    <property type="match status" value="1"/>
</dbReference>
<comment type="caution">
    <text evidence="10">The sequence shown here is derived from an EMBL/GenBank/DDBJ whole genome shotgun (WGS) entry which is preliminary data.</text>
</comment>
<keyword evidence="5 10" id="KW-0808">Transferase</keyword>
<dbReference type="InterPro" id="IPR003594">
    <property type="entry name" value="HATPase_dom"/>
</dbReference>
<dbReference type="GO" id="GO:0005886">
    <property type="term" value="C:plasma membrane"/>
    <property type="evidence" value="ECO:0007669"/>
    <property type="project" value="TreeGrafter"/>
</dbReference>
<dbReference type="PRINTS" id="PR00344">
    <property type="entry name" value="BCTRLSENSOR"/>
</dbReference>
<dbReference type="InterPro" id="IPR003661">
    <property type="entry name" value="HisK_dim/P_dom"/>
</dbReference>
<keyword evidence="6 10" id="KW-0418">Kinase</keyword>
<dbReference type="Gene3D" id="1.10.287.130">
    <property type="match status" value="1"/>
</dbReference>
<evidence type="ECO:0000256" key="7">
    <source>
        <dbReference type="ARBA" id="ARBA00023012"/>
    </source>
</evidence>